<feature type="region of interest" description="Disordered" evidence="1">
    <location>
        <begin position="231"/>
        <end position="270"/>
    </location>
</feature>
<evidence type="ECO:0000313" key="3">
    <source>
        <dbReference type="Proteomes" id="UP001189429"/>
    </source>
</evidence>
<gene>
    <name evidence="2" type="ORF">PCOR1329_LOCUS20427</name>
</gene>
<reference evidence="2" key="1">
    <citation type="submission" date="2023-10" db="EMBL/GenBank/DDBJ databases">
        <authorList>
            <person name="Chen Y."/>
            <person name="Shah S."/>
            <person name="Dougan E. K."/>
            <person name="Thang M."/>
            <person name="Chan C."/>
        </authorList>
    </citation>
    <scope>NUCLEOTIDE SEQUENCE [LARGE SCALE GENOMIC DNA]</scope>
</reference>
<feature type="compositionally biased region" description="Low complexity" evidence="1">
    <location>
        <begin position="258"/>
        <end position="270"/>
    </location>
</feature>
<comment type="caution">
    <text evidence="2">The sequence shown here is derived from an EMBL/GenBank/DDBJ whole genome shotgun (WGS) entry which is preliminary data.</text>
</comment>
<evidence type="ECO:0000256" key="1">
    <source>
        <dbReference type="SAM" id="MobiDB-lite"/>
    </source>
</evidence>
<dbReference type="EMBL" id="CAUYUJ010006632">
    <property type="protein sequence ID" value="CAK0818046.1"/>
    <property type="molecule type" value="Genomic_DNA"/>
</dbReference>
<keyword evidence="3" id="KW-1185">Reference proteome</keyword>
<name>A0ABN9RG77_9DINO</name>
<proteinExistence type="predicted"/>
<organism evidence="2 3">
    <name type="scientific">Prorocentrum cordatum</name>
    <dbReference type="NCBI Taxonomy" id="2364126"/>
    <lineage>
        <taxon>Eukaryota</taxon>
        <taxon>Sar</taxon>
        <taxon>Alveolata</taxon>
        <taxon>Dinophyceae</taxon>
        <taxon>Prorocentrales</taxon>
        <taxon>Prorocentraceae</taxon>
        <taxon>Prorocentrum</taxon>
    </lineage>
</organism>
<protein>
    <submittedName>
        <fullName evidence="2">Uncharacterized protein</fullName>
    </submittedName>
</protein>
<evidence type="ECO:0000313" key="2">
    <source>
        <dbReference type="EMBL" id="CAK0818046.1"/>
    </source>
</evidence>
<accession>A0ABN9RG77</accession>
<sequence>MYGDDLTGYDFLESIKTWMRQSRNEAWSLAEVLLARGRSGVGMAALFISHIQAQSLEETLNDVPDEVNLWLDYTTLRQCRDDFDPDRICSTIRYISKVHQGTFAIVDEPTLSYLSRSFCIFEVACTEPTKLRIQVSQDTTQMVMDRTITIDAKKADARNKKHKGYVDGFIVGKWGGFAAFNKSVSEAFAAAHIQQLFVARNKAAVAGLSRLQAHDSGTVRERAVGALSMLAEEGQIGGQRRPRSGTWPPRAGSGGPSGRPRAPRPASRGC</sequence>
<dbReference type="Proteomes" id="UP001189429">
    <property type="component" value="Unassembled WGS sequence"/>
</dbReference>